<evidence type="ECO:0000256" key="1">
    <source>
        <dbReference type="SAM" id="Coils"/>
    </source>
</evidence>
<reference evidence="5 6" key="1">
    <citation type="journal article" date="2020" name="ISME J.">
        <title>Comparative genomics reveals insights into cyanobacterial evolution and habitat adaptation.</title>
        <authorList>
            <person name="Chen M.Y."/>
            <person name="Teng W.K."/>
            <person name="Zhao L."/>
            <person name="Hu C.X."/>
            <person name="Zhou Y.K."/>
            <person name="Han B.P."/>
            <person name="Song L.R."/>
            <person name="Shu W.S."/>
        </authorList>
    </citation>
    <scope>NUCLEOTIDE SEQUENCE [LARGE SCALE GENOMIC DNA]</scope>
    <source>
        <strain evidence="5 6">FACHB-391</strain>
    </source>
</reference>
<name>A0ABR8F6E7_NOSLI</name>
<dbReference type="EMBL" id="JACJTE010000107">
    <property type="protein sequence ID" value="MBD2565745.1"/>
    <property type="molecule type" value="Genomic_DNA"/>
</dbReference>
<sequence length="661" mass="75832">MVILIYRVCFLYYMHLHIKLVLQLSGLVVKQQGKLRIYNQIYREIFDSSWIENQLNSLHPYSENFRFWVASGGADESRLLRGKALQEAEEWARDKNLSYQDKQFLAASKETEIQEEIAAKEQEAALERERKDKEAAEGRNQLLSEANKKAQRRISVGVVVLVVAVLGAVGLGIFSSKQVEVANKAKGELKQAKEQTQEAQTSAEQAEKQESEARMQVISAQKKVEDADKNAKLAQQQAQTSQKKASRFEQDAAKARQNLSEAQKTKLKIEAEFQRIESKFKQTNTKNEKAQTEVDTVRQLVALAGQLRNQSSSASDEALRLAAVSFNIDNHELKQALLIAAKSQVYRQLNDDWWINANKEIEGIQSNLSQVDQKVLDSSQGLQVQVLAQKIQGDLLAQKNTKEAIKSYTAAFNILKDHPKETDFTKNNQLLTGDNIESIHRSLIKLDPQNKKIKKQVEQSLTQHLYTQLEYFLKAKNWEAADGETDKLMLNIAKREEQRYLSIDSINNFSCLDLRKIDKFWFNADNRFGFRVQKEIWISTGNRLGIKLNEWTDKDSDNYLRFAKAVGWYDDKREPDNQAENSRGNFVSHDELVRRIKEEGRRNSRGNFVSHDELMRRIKENSMSDKYVSLPSLNLTLPWYSKSGYIVGRVSQTLLLSRCDL</sequence>
<dbReference type="Gene3D" id="1.25.40.620">
    <property type="match status" value="1"/>
</dbReference>
<dbReference type="SUPFAM" id="SSF140869">
    <property type="entry name" value="GUN4-like"/>
    <property type="match status" value="1"/>
</dbReference>
<dbReference type="Pfam" id="PF05419">
    <property type="entry name" value="GUN4"/>
    <property type="match status" value="1"/>
</dbReference>
<dbReference type="PANTHER" id="PTHR34800">
    <property type="entry name" value="TETRAPYRROLE-BINDING PROTEIN, CHLOROPLASTIC"/>
    <property type="match status" value="1"/>
</dbReference>
<accession>A0ABR8F6E7</accession>
<dbReference type="PANTHER" id="PTHR34800:SF1">
    <property type="entry name" value="TETRAPYRROLE-BINDING PROTEIN, CHLOROPLASTIC"/>
    <property type="match status" value="1"/>
</dbReference>
<dbReference type="InterPro" id="IPR037215">
    <property type="entry name" value="GUN4-like_sf"/>
</dbReference>
<feature type="region of interest" description="Disordered" evidence="2">
    <location>
        <begin position="191"/>
        <end position="213"/>
    </location>
</feature>
<comment type="caution">
    <text evidence="5">The sequence shown here is derived from an EMBL/GenBank/DDBJ whole genome shotgun (WGS) entry which is preliminary data.</text>
</comment>
<evidence type="ECO:0000313" key="6">
    <source>
        <dbReference type="Proteomes" id="UP000604661"/>
    </source>
</evidence>
<dbReference type="CDD" id="cd16383">
    <property type="entry name" value="GUN4"/>
    <property type="match status" value="1"/>
</dbReference>
<evidence type="ECO:0000256" key="3">
    <source>
        <dbReference type="SAM" id="Phobius"/>
    </source>
</evidence>
<keyword evidence="3" id="KW-1133">Transmembrane helix</keyword>
<protein>
    <submittedName>
        <fullName evidence="5">GUN4 domain-containing protein</fullName>
    </submittedName>
</protein>
<evidence type="ECO:0000256" key="2">
    <source>
        <dbReference type="SAM" id="MobiDB-lite"/>
    </source>
</evidence>
<feature type="region of interest" description="Disordered" evidence="2">
    <location>
        <begin position="228"/>
        <end position="259"/>
    </location>
</feature>
<evidence type="ECO:0000259" key="4">
    <source>
        <dbReference type="Pfam" id="PF05419"/>
    </source>
</evidence>
<proteinExistence type="predicted"/>
<dbReference type="Gene3D" id="1.10.10.1770">
    <property type="entry name" value="Gun4-like"/>
    <property type="match status" value="1"/>
</dbReference>
<feature type="transmembrane region" description="Helical" evidence="3">
    <location>
        <begin position="154"/>
        <end position="174"/>
    </location>
</feature>
<keyword evidence="3" id="KW-0812">Transmembrane</keyword>
<gene>
    <name evidence="5" type="ORF">H6G95_35340</name>
</gene>
<keyword evidence="1" id="KW-0175">Coiled coil</keyword>
<dbReference type="InterPro" id="IPR008629">
    <property type="entry name" value="GUN4-like"/>
</dbReference>
<evidence type="ECO:0000313" key="5">
    <source>
        <dbReference type="EMBL" id="MBD2565745.1"/>
    </source>
</evidence>
<feature type="compositionally biased region" description="Low complexity" evidence="2">
    <location>
        <begin position="232"/>
        <end position="243"/>
    </location>
</feature>
<feature type="coiled-coil region" evidence="1">
    <location>
        <begin position="110"/>
        <end position="153"/>
    </location>
</feature>
<organism evidence="5 6">
    <name type="scientific">Nostoc linckia FACHB-391</name>
    <dbReference type="NCBI Taxonomy" id="2692906"/>
    <lineage>
        <taxon>Bacteria</taxon>
        <taxon>Bacillati</taxon>
        <taxon>Cyanobacteriota</taxon>
        <taxon>Cyanophyceae</taxon>
        <taxon>Nostocales</taxon>
        <taxon>Nostocaceae</taxon>
        <taxon>Nostoc</taxon>
    </lineage>
</organism>
<keyword evidence="6" id="KW-1185">Reference proteome</keyword>
<dbReference type="Proteomes" id="UP000604661">
    <property type="component" value="Unassembled WGS sequence"/>
</dbReference>
<feature type="domain" description="GUN4-like" evidence="4">
    <location>
        <begin position="462"/>
        <end position="572"/>
    </location>
</feature>
<keyword evidence="3" id="KW-0472">Membrane</keyword>